<dbReference type="AlphaFoldDB" id="A0AAN7JC50"/>
<reference evidence="1 2" key="1">
    <citation type="journal article" date="2023" name="Hortic Res">
        <title>Pangenome of water caltrop reveals structural variations and asymmetric subgenome divergence after allopolyploidization.</title>
        <authorList>
            <person name="Zhang X."/>
            <person name="Chen Y."/>
            <person name="Wang L."/>
            <person name="Yuan Y."/>
            <person name="Fang M."/>
            <person name="Shi L."/>
            <person name="Lu R."/>
            <person name="Comes H.P."/>
            <person name="Ma Y."/>
            <person name="Chen Y."/>
            <person name="Huang G."/>
            <person name="Zhou Y."/>
            <person name="Zheng Z."/>
            <person name="Qiu Y."/>
        </authorList>
    </citation>
    <scope>NUCLEOTIDE SEQUENCE [LARGE SCALE GENOMIC DNA]</scope>
    <source>
        <tissue evidence="1">Roots</tissue>
    </source>
</reference>
<dbReference type="Proteomes" id="UP001345219">
    <property type="component" value="Chromosome 10"/>
</dbReference>
<keyword evidence="2" id="KW-1185">Reference proteome</keyword>
<protein>
    <submittedName>
        <fullName evidence="1">Uncharacterized protein</fullName>
    </submittedName>
</protein>
<evidence type="ECO:0000313" key="1">
    <source>
        <dbReference type="EMBL" id="KAK4746136.1"/>
    </source>
</evidence>
<proteinExistence type="predicted"/>
<organism evidence="1 2">
    <name type="scientific">Trapa incisa</name>
    <dbReference type="NCBI Taxonomy" id="236973"/>
    <lineage>
        <taxon>Eukaryota</taxon>
        <taxon>Viridiplantae</taxon>
        <taxon>Streptophyta</taxon>
        <taxon>Embryophyta</taxon>
        <taxon>Tracheophyta</taxon>
        <taxon>Spermatophyta</taxon>
        <taxon>Magnoliopsida</taxon>
        <taxon>eudicotyledons</taxon>
        <taxon>Gunneridae</taxon>
        <taxon>Pentapetalae</taxon>
        <taxon>rosids</taxon>
        <taxon>malvids</taxon>
        <taxon>Myrtales</taxon>
        <taxon>Lythraceae</taxon>
        <taxon>Trapa</taxon>
    </lineage>
</organism>
<evidence type="ECO:0000313" key="2">
    <source>
        <dbReference type="Proteomes" id="UP001345219"/>
    </source>
</evidence>
<accession>A0AAN7JC50</accession>
<dbReference type="EMBL" id="JAXIOK010000021">
    <property type="protein sequence ID" value="KAK4746136.1"/>
    <property type="molecule type" value="Genomic_DNA"/>
</dbReference>
<sequence>MRYDLAVSVGALTNFMGEGEAHNGPYFLLYHCFSLHCRGHHLGDLAYIYASRELHRAYLPEIHCPHYLHGSCEYFILQYFISGDRWWLLLGLLLISSGN</sequence>
<gene>
    <name evidence="1" type="ORF">SAY87_012448</name>
</gene>
<name>A0AAN7JC50_9MYRT</name>
<comment type="caution">
    <text evidence="1">The sequence shown here is derived from an EMBL/GenBank/DDBJ whole genome shotgun (WGS) entry which is preliminary data.</text>
</comment>